<dbReference type="RefSeq" id="WP_160755514.1">
    <property type="nucleotide sequence ID" value="NZ_WTYL01000001.1"/>
</dbReference>
<dbReference type="InterPro" id="IPR007497">
    <property type="entry name" value="SIMPL/DUF541"/>
</dbReference>
<keyword evidence="1" id="KW-0732">Signal</keyword>
<dbReference type="Pfam" id="PF04402">
    <property type="entry name" value="SIMPL"/>
    <property type="match status" value="1"/>
</dbReference>
<dbReference type="Gene3D" id="3.30.110.170">
    <property type="entry name" value="Protein of unknown function (DUF541), domain 1"/>
    <property type="match status" value="1"/>
</dbReference>
<protein>
    <submittedName>
        <fullName evidence="2">DUF541 domain-containing protein</fullName>
    </submittedName>
</protein>
<gene>
    <name evidence="2" type="ORF">GRI65_05825</name>
</gene>
<feature type="signal peptide" evidence="1">
    <location>
        <begin position="1"/>
        <end position="20"/>
    </location>
</feature>
<dbReference type="PANTHER" id="PTHR34387:SF1">
    <property type="entry name" value="PERIPLASMIC IMMUNOGENIC PROTEIN"/>
    <property type="match status" value="1"/>
</dbReference>
<evidence type="ECO:0000313" key="2">
    <source>
        <dbReference type="EMBL" id="MXP43971.1"/>
    </source>
</evidence>
<dbReference type="OrthoDB" id="9813144at2"/>
<dbReference type="EMBL" id="WTYL01000001">
    <property type="protein sequence ID" value="MXP43971.1"/>
    <property type="molecule type" value="Genomic_DNA"/>
</dbReference>
<dbReference type="InterPro" id="IPR052022">
    <property type="entry name" value="26kDa_periplasmic_antigen"/>
</dbReference>
<evidence type="ECO:0000256" key="1">
    <source>
        <dbReference type="SAM" id="SignalP"/>
    </source>
</evidence>
<reference evidence="2 3" key="1">
    <citation type="submission" date="2019-12" db="EMBL/GenBank/DDBJ databases">
        <title>Genomic-based taxomic classification of the family Erythrobacteraceae.</title>
        <authorList>
            <person name="Xu L."/>
        </authorList>
    </citation>
    <scope>NUCLEOTIDE SEQUENCE [LARGE SCALE GENOMIC DNA]</scope>
    <source>
        <strain evidence="2 3">KCTC 42453</strain>
    </source>
</reference>
<organism evidence="2 3">
    <name type="scientific">Allopontixanthobacter sediminis</name>
    <dbReference type="NCBI Taxonomy" id="1689985"/>
    <lineage>
        <taxon>Bacteria</taxon>
        <taxon>Pseudomonadati</taxon>
        <taxon>Pseudomonadota</taxon>
        <taxon>Alphaproteobacteria</taxon>
        <taxon>Sphingomonadales</taxon>
        <taxon>Erythrobacteraceae</taxon>
        <taxon>Allopontixanthobacter</taxon>
    </lineage>
</organism>
<accession>A0A845AY90</accession>
<proteinExistence type="predicted"/>
<feature type="chain" id="PRO_5032435537" evidence="1">
    <location>
        <begin position="21"/>
        <end position="237"/>
    </location>
</feature>
<dbReference type="AlphaFoldDB" id="A0A845AY90"/>
<dbReference type="Gene3D" id="3.30.70.2970">
    <property type="entry name" value="Protein of unknown function (DUF541), domain 2"/>
    <property type="match status" value="1"/>
</dbReference>
<comment type="caution">
    <text evidence="2">The sequence shown here is derived from an EMBL/GenBank/DDBJ whole genome shotgun (WGS) entry which is preliminary data.</text>
</comment>
<dbReference type="Proteomes" id="UP000431922">
    <property type="component" value="Unassembled WGS sequence"/>
</dbReference>
<name>A0A845AY90_9SPHN</name>
<evidence type="ECO:0000313" key="3">
    <source>
        <dbReference type="Proteomes" id="UP000431922"/>
    </source>
</evidence>
<keyword evidence="3" id="KW-1185">Reference proteome</keyword>
<dbReference type="GO" id="GO:0006974">
    <property type="term" value="P:DNA damage response"/>
    <property type="evidence" value="ECO:0007669"/>
    <property type="project" value="TreeGrafter"/>
</dbReference>
<sequence length="237" mass="25262">MKNYLIPALMLGAVALPASAAEVQIQATGPVVELSVNETVKAKPDLATISAGVSTEAPTAVAAMRQNASEMDAVIKRIKALGIADRDIQTTGINLSPRYDYDQPTQRQVFRGYSASNRVSVILRKVPDTGKVLDALVEAGATDIGGPQFSIDNDTAAKAQARKAAMQNAQAQAMEYAKWAGYTGVRLLEVSESIMSNQPMPMMEQSIVVTGSRMKTPVEPGMVGTGVNVTVKYEMTR</sequence>
<dbReference type="PANTHER" id="PTHR34387">
    <property type="entry name" value="SLR1258 PROTEIN"/>
    <property type="match status" value="1"/>
</dbReference>